<keyword evidence="2" id="KW-1185">Reference proteome</keyword>
<dbReference type="Proteomes" id="UP000544872">
    <property type="component" value="Unassembled WGS sequence"/>
</dbReference>
<sequence>MTEVYPDEFAPGARQRIGSTFKVPGAGGLDAQTFYMRHVLELVFADPAVIGDLITLARYAFRGKPAPSDAVVRVQAANVMETLYAATEAASTLTGGIGYWDEGTDLFANILTNTDCALQMAGLYDHARLRGERGTAKTATTMDQSSIDALFG</sequence>
<accession>A0A7W9ZFJ1</accession>
<reference evidence="1 2" key="1">
    <citation type="submission" date="2020-08" db="EMBL/GenBank/DDBJ databases">
        <title>Genomic Encyclopedia of Type Strains, Phase IV (KMG-IV): sequencing the most valuable type-strain genomes for metagenomic binning, comparative biology and taxonomic classification.</title>
        <authorList>
            <person name="Goeker M."/>
        </authorList>
    </citation>
    <scope>NUCLEOTIDE SEQUENCE [LARGE SCALE GENOMIC DNA]</scope>
    <source>
        <strain evidence="1 2">DSM 11590</strain>
    </source>
</reference>
<dbReference type="EMBL" id="JACIIX010000001">
    <property type="protein sequence ID" value="MBB6209094.1"/>
    <property type="molecule type" value="Genomic_DNA"/>
</dbReference>
<name>A0A7W9ZFJ1_NOVIT</name>
<proteinExistence type="predicted"/>
<organism evidence="1 2">
    <name type="scientific">Novispirillum itersonii</name>
    <name type="common">Aquaspirillum itersonii</name>
    <dbReference type="NCBI Taxonomy" id="189"/>
    <lineage>
        <taxon>Bacteria</taxon>
        <taxon>Pseudomonadati</taxon>
        <taxon>Pseudomonadota</taxon>
        <taxon>Alphaproteobacteria</taxon>
        <taxon>Rhodospirillales</taxon>
        <taxon>Novispirillaceae</taxon>
        <taxon>Novispirillum</taxon>
    </lineage>
</organism>
<evidence type="ECO:0000313" key="1">
    <source>
        <dbReference type="EMBL" id="MBB6209094.1"/>
    </source>
</evidence>
<comment type="caution">
    <text evidence="1">The sequence shown here is derived from an EMBL/GenBank/DDBJ whole genome shotgun (WGS) entry which is preliminary data.</text>
</comment>
<evidence type="ECO:0000313" key="2">
    <source>
        <dbReference type="Proteomes" id="UP000544872"/>
    </source>
</evidence>
<protein>
    <submittedName>
        <fullName evidence="1">Uncharacterized protein</fullName>
    </submittedName>
</protein>
<dbReference type="AlphaFoldDB" id="A0A7W9ZFJ1"/>
<gene>
    <name evidence="1" type="ORF">FHS48_000475</name>
</gene>
<dbReference type="RefSeq" id="WP_184260942.1">
    <property type="nucleotide sequence ID" value="NZ_JACIIX010000001.1"/>
</dbReference>